<gene>
    <name evidence="2" type="ORF">SAMN05660461_1014</name>
</gene>
<dbReference type="RefSeq" id="WP_079468311.1">
    <property type="nucleotide sequence ID" value="NZ_FUZZ01000001.1"/>
</dbReference>
<protein>
    <submittedName>
        <fullName evidence="2">Uncharacterized protein</fullName>
    </submittedName>
</protein>
<evidence type="ECO:0000256" key="1">
    <source>
        <dbReference type="SAM" id="SignalP"/>
    </source>
</evidence>
<sequence>MQTKYLLLLLLLLCCCNKFREKLDAQNSESGIIKVVKAGVNITEAQIDETITVYAKIGDPSATVKIFVSDVETQVLTHGKGINTFLTSIGEHIQVPMDTFNIIVPKAAHIGPGNIYFSVNGLTKPALPFVVKRPNILIPNQVTVIPYLFSYSDSVKRDDGTYQYFFPVELKDGPSKQAVVNVVKQLTYDRNTQTFYFVDFQESDHSLRIRMIKNGMVTTIAGGGNDYFATTAGKLKLSADDYSVAGGNTVDMKPGPDGKLYFRNQFRITPASPNEKPADYTLLQSLDPATGKVATIAGNNKRSVDVYYSNEIMNYRGLEDGPADSAMITSPTGLTFDKKGDLYFLDQGTLLRVLKPDGSIQTVMGKVSREAYDFEDADGITYHTVFYTDLVEHSDGFGDEVRFYNATNMVMAGNGKLYILSNGAGWGTNIAEVNLDTREVSTIVGLPDTQRSDYETGTFKEVSLPYTITTYDTDFDGNIVFGFTTIYKMDLRSETIAVIAGGPMQNPIPPEYKSQRDFMQVAHPGNNCILGRPNRVVFDQFGDLYVGYDYLCCGADVRIVKIAIGK</sequence>
<dbReference type="Gene3D" id="2.120.10.30">
    <property type="entry name" value="TolB, C-terminal domain"/>
    <property type="match status" value="2"/>
</dbReference>
<name>A0A1T5NBM8_9BACT</name>
<dbReference type="STRING" id="393003.SAMN05660461_1014"/>
<dbReference type="Proteomes" id="UP000190166">
    <property type="component" value="Unassembled WGS sequence"/>
</dbReference>
<keyword evidence="3" id="KW-1185">Reference proteome</keyword>
<dbReference type="EMBL" id="FUZZ01000001">
    <property type="protein sequence ID" value="SKC97825.1"/>
    <property type="molecule type" value="Genomic_DNA"/>
</dbReference>
<feature type="signal peptide" evidence="1">
    <location>
        <begin position="1"/>
        <end position="20"/>
    </location>
</feature>
<evidence type="ECO:0000313" key="2">
    <source>
        <dbReference type="EMBL" id="SKC97825.1"/>
    </source>
</evidence>
<reference evidence="2 3" key="1">
    <citation type="submission" date="2017-02" db="EMBL/GenBank/DDBJ databases">
        <authorList>
            <person name="Peterson S.W."/>
        </authorList>
    </citation>
    <scope>NUCLEOTIDE SEQUENCE [LARGE SCALE GENOMIC DNA]</scope>
    <source>
        <strain evidence="2 3">DSM 18108</strain>
    </source>
</reference>
<dbReference type="AlphaFoldDB" id="A0A1T5NBM8"/>
<evidence type="ECO:0000313" key="3">
    <source>
        <dbReference type="Proteomes" id="UP000190166"/>
    </source>
</evidence>
<proteinExistence type="predicted"/>
<keyword evidence="1" id="KW-0732">Signal</keyword>
<organism evidence="2 3">
    <name type="scientific">Chitinophaga ginsengisegetis</name>
    <dbReference type="NCBI Taxonomy" id="393003"/>
    <lineage>
        <taxon>Bacteria</taxon>
        <taxon>Pseudomonadati</taxon>
        <taxon>Bacteroidota</taxon>
        <taxon>Chitinophagia</taxon>
        <taxon>Chitinophagales</taxon>
        <taxon>Chitinophagaceae</taxon>
        <taxon>Chitinophaga</taxon>
    </lineage>
</organism>
<accession>A0A1T5NBM8</accession>
<dbReference type="SUPFAM" id="SSF63829">
    <property type="entry name" value="Calcium-dependent phosphotriesterase"/>
    <property type="match status" value="1"/>
</dbReference>
<feature type="chain" id="PRO_5010579455" evidence="1">
    <location>
        <begin position="21"/>
        <end position="566"/>
    </location>
</feature>
<dbReference type="InterPro" id="IPR011042">
    <property type="entry name" value="6-blade_b-propeller_TolB-like"/>
</dbReference>